<dbReference type="AlphaFoldDB" id="A0A7S0G1M0"/>
<feature type="region of interest" description="Disordered" evidence="1">
    <location>
        <begin position="91"/>
        <end position="123"/>
    </location>
</feature>
<protein>
    <submittedName>
        <fullName evidence="2">Uncharacterized protein</fullName>
    </submittedName>
</protein>
<sequence length="133" mass="14833">MAPRTIERCFIISDDGCILARHRHPWGSSKLRSCPRPGLLVARRTTPGNATDEQLSDVPAVKPEIAPQNRPFGIHQYLEQPAMRMDEEIQVSGPSGLKFQRSRNEALLQMPSQDAGEGPRGPVLDLLIREARQ</sequence>
<organism evidence="2">
    <name type="scientific">Rhodosorus marinus</name>
    <dbReference type="NCBI Taxonomy" id="101924"/>
    <lineage>
        <taxon>Eukaryota</taxon>
        <taxon>Rhodophyta</taxon>
        <taxon>Stylonematophyceae</taxon>
        <taxon>Stylonematales</taxon>
        <taxon>Stylonemataceae</taxon>
        <taxon>Rhodosorus</taxon>
    </lineage>
</organism>
<dbReference type="EMBL" id="HBEK01007325">
    <property type="protein sequence ID" value="CAD8393999.1"/>
    <property type="molecule type" value="Transcribed_RNA"/>
</dbReference>
<name>A0A7S0G1M0_9RHOD</name>
<evidence type="ECO:0000256" key="1">
    <source>
        <dbReference type="SAM" id="MobiDB-lite"/>
    </source>
</evidence>
<gene>
    <name evidence="2" type="ORF">RMAR0315_LOCUS3984</name>
</gene>
<reference evidence="2" key="1">
    <citation type="submission" date="2021-01" db="EMBL/GenBank/DDBJ databases">
        <authorList>
            <person name="Corre E."/>
            <person name="Pelletier E."/>
            <person name="Niang G."/>
            <person name="Scheremetjew M."/>
            <person name="Finn R."/>
            <person name="Kale V."/>
            <person name="Holt S."/>
            <person name="Cochrane G."/>
            <person name="Meng A."/>
            <person name="Brown T."/>
            <person name="Cohen L."/>
        </authorList>
    </citation>
    <scope>NUCLEOTIDE SEQUENCE</scope>
    <source>
        <strain evidence="2">UTEX LB 2760</strain>
    </source>
</reference>
<accession>A0A7S0G1M0</accession>
<evidence type="ECO:0000313" key="2">
    <source>
        <dbReference type="EMBL" id="CAD8393999.1"/>
    </source>
</evidence>
<proteinExistence type="predicted"/>